<feature type="domain" description="Mycothiol-dependent maleylpyruvate isomerase metal-binding" evidence="1">
    <location>
        <begin position="10"/>
        <end position="52"/>
    </location>
</feature>
<gene>
    <name evidence="2" type="ORF">ETSY1_30580</name>
</gene>
<sequence length="211" mass="23137">MDIWEMIFDQRRQLTSILETLDDAQWNASSLCTDWNVREVVGHLVSYHELGTSGAMLRWALNGFNFNKMNAKVAKTYGKRSSADLIGLMRKHTESRWIAPGLGPGAPLTDVVLHTEDICRPLGITQPKETAKVCAVLDFLVGPQGKVITQPAWLAGLRLAPHDADWSWGSGSEVNGTAFDMMVAISGRYVAIDSLTGDGVDQLRSRVPASI</sequence>
<keyword evidence="3" id="KW-1185">Reference proteome</keyword>
<dbReference type="HOGENOM" id="CLU_094601_0_0_7"/>
<name>W4LBZ5_ENTF1</name>
<accession>W4LBZ5</accession>
<dbReference type="Pfam" id="PF11716">
    <property type="entry name" value="MDMPI_N"/>
    <property type="match status" value="1"/>
</dbReference>
<dbReference type="SUPFAM" id="SSF109854">
    <property type="entry name" value="DinB/YfiT-like putative metalloenzymes"/>
    <property type="match status" value="1"/>
</dbReference>
<dbReference type="AlphaFoldDB" id="W4LBZ5"/>
<dbReference type="NCBIfam" id="TIGR03083">
    <property type="entry name" value="maleylpyruvate isomerase family mycothiol-dependent enzyme"/>
    <property type="match status" value="1"/>
</dbReference>
<dbReference type="EMBL" id="AZHW01000916">
    <property type="protein sequence ID" value="ETW95434.1"/>
    <property type="molecule type" value="Genomic_DNA"/>
</dbReference>
<dbReference type="InterPro" id="IPR034660">
    <property type="entry name" value="DinB/YfiT-like"/>
</dbReference>
<reference evidence="2 3" key="1">
    <citation type="journal article" date="2014" name="Nature">
        <title>An environmental bacterial taxon with a large and distinct metabolic repertoire.</title>
        <authorList>
            <person name="Wilson M.C."/>
            <person name="Mori T."/>
            <person name="Ruckert C."/>
            <person name="Uria A.R."/>
            <person name="Helf M.J."/>
            <person name="Takada K."/>
            <person name="Gernert C."/>
            <person name="Steffens U.A."/>
            <person name="Heycke N."/>
            <person name="Schmitt S."/>
            <person name="Rinke C."/>
            <person name="Helfrich E.J."/>
            <person name="Brachmann A.O."/>
            <person name="Gurgui C."/>
            <person name="Wakimoto T."/>
            <person name="Kracht M."/>
            <person name="Crusemann M."/>
            <person name="Hentschel U."/>
            <person name="Abe I."/>
            <person name="Matsunaga S."/>
            <person name="Kalinowski J."/>
            <person name="Takeyama H."/>
            <person name="Piel J."/>
        </authorList>
    </citation>
    <scope>NUCLEOTIDE SEQUENCE [LARGE SCALE GENOMIC DNA]</scope>
    <source>
        <strain evidence="3">TSY1</strain>
    </source>
</reference>
<dbReference type="GO" id="GO:0046872">
    <property type="term" value="F:metal ion binding"/>
    <property type="evidence" value="ECO:0007669"/>
    <property type="project" value="InterPro"/>
</dbReference>
<proteinExistence type="predicted"/>
<evidence type="ECO:0000259" key="1">
    <source>
        <dbReference type="Pfam" id="PF11716"/>
    </source>
</evidence>
<evidence type="ECO:0000313" key="3">
    <source>
        <dbReference type="Proteomes" id="UP000019141"/>
    </source>
</evidence>
<evidence type="ECO:0000313" key="2">
    <source>
        <dbReference type="EMBL" id="ETW95434.1"/>
    </source>
</evidence>
<organism evidence="2 3">
    <name type="scientific">Entotheonella factor</name>
    <dbReference type="NCBI Taxonomy" id="1429438"/>
    <lineage>
        <taxon>Bacteria</taxon>
        <taxon>Pseudomonadati</taxon>
        <taxon>Nitrospinota/Tectimicrobiota group</taxon>
        <taxon>Candidatus Tectimicrobiota</taxon>
        <taxon>Candidatus Entotheonellia</taxon>
        <taxon>Candidatus Entotheonellales</taxon>
        <taxon>Candidatus Entotheonellaceae</taxon>
        <taxon>Candidatus Entotheonella</taxon>
    </lineage>
</organism>
<dbReference type="Proteomes" id="UP000019141">
    <property type="component" value="Unassembled WGS sequence"/>
</dbReference>
<dbReference type="Gene3D" id="1.20.120.450">
    <property type="entry name" value="dinb family like domain"/>
    <property type="match status" value="1"/>
</dbReference>
<protein>
    <recommendedName>
        <fullName evidence="1">Mycothiol-dependent maleylpyruvate isomerase metal-binding domain-containing protein</fullName>
    </recommendedName>
</protein>
<dbReference type="InterPro" id="IPR017517">
    <property type="entry name" value="Maleyloyr_isom"/>
</dbReference>
<comment type="caution">
    <text evidence="2">The sequence shown here is derived from an EMBL/GenBank/DDBJ whole genome shotgun (WGS) entry which is preliminary data.</text>
</comment>
<dbReference type="InterPro" id="IPR024344">
    <property type="entry name" value="MDMPI_metal-binding"/>
</dbReference>